<protein>
    <recommendedName>
        <fullName evidence="10">PAN2-PAN3 deadenylation complex subunit PAN3</fullName>
    </recommendedName>
    <alternativeName>
        <fullName evidence="10">PAB1P-dependent poly(A)-specific ribonuclease</fullName>
    </alternativeName>
    <alternativeName>
        <fullName evidence="10">Poly(A)-nuclease deadenylation complex subunit 3</fullName>
        <shortName evidence="10">PAN deadenylation complex subunit 3</shortName>
    </alternativeName>
</protein>
<keyword evidence="3 10" id="KW-0963">Cytoplasm</keyword>
<dbReference type="Pfam" id="PF25586">
    <property type="entry name" value="zf-CCCH_PAN3"/>
    <property type="match status" value="1"/>
</dbReference>
<comment type="subunit">
    <text evidence="10">Homodimer. Forms a heterotrimer with a catalytic subunit PAN2 to form the poly(A)-nuclease (PAN) deadenylation complex. Interacts (via PAM-2 motif) with poly(A)-binding protein PAB1 (via PABC domain), conferring substrate specificity of the enzyme complex.</text>
</comment>
<evidence type="ECO:0000256" key="6">
    <source>
        <dbReference type="ARBA" id="ARBA00022840"/>
    </source>
</evidence>
<dbReference type="Gene3D" id="1.20.5.5160">
    <property type="match status" value="1"/>
</dbReference>
<dbReference type="PANTHER" id="PTHR12272:SF11">
    <property type="entry name" value="PAN2-PAN3 DEADENYLATION COMPLEX SUBUNIT PAN3"/>
    <property type="match status" value="1"/>
</dbReference>
<evidence type="ECO:0000313" key="16">
    <source>
        <dbReference type="Proteomes" id="UP001234581"/>
    </source>
</evidence>
<evidence type="ECO:0000256" key="1">
    <source>
        <dbReference type="ARBA" id="ARBA00004496"/>
    </source>
</evidence>
<feature type="coiled-coil region" evidence="10">
    <location>
        <begin position="532"/>
        <end position="570"/>
    </location>
</feature>
<dbReference type="InterPro" id="IPR041332">
    <property type="entry name" value="Pan3_CK"/>
</dbReference>
<feature type="region of interest" description="Knob domain" evidence="10">
    <location>
        <begin position="571"/>
        <end position="803"/>
    </location>
</feature>
<organism evidence="15 16">
    <name type="scientific">Lichtheimia ornata</name>
    <dbReference type="NCBI Taxonomy" id="688661"/>
    <lineage>
        <taxon>Eukaryota</taxon>
        <taxon>Fungi</taxon>
        <taxon>Fungi incertae sedis</taxon>
        <taxon>Mucoromycota</taxon>
        <taxon>Mucoromycotina</taxon>
        <taxon>Mucoromycetes</taxon>
        <taxon>Mucorales</taxon>
        <taxon>Lichtheimiaceae</taxon>
        <taxon>Lichtheimia</taxon>
    </lineage>
</organism>
<dbReference type="GO" id="GO:0005840">
    <property type="term" value="C:ribosome"/>
    <property type="evidence" value="ECO:0007669"/>
    <property type="project" value="UniProtKB-KW"/>
</dbReference>
<dbReference type="Proteomes" id="UP001234581">
    <property type="component" value="Unassembled WGS sequence"/>
</dbReference>
<dbReference type="InterPro" id="IPR029004">
    <property type="entry name" value="Ribosomal_eL28/Mak16"/>
</dbReference>
<keyword evidence="16" id="KW-1185">Reference proteome</keyword>
<feature type="compositionally biased region" description="Polar residues" evidence="12">
    <location>
        <begin position="92"/>
        <end position="111"/>
    </location>
</feature>
<dbReference type="GO" id="GO:0008270">
    <property type="term" value="F:zinc ion binding"/>
    <property type="evidence" value="ECO:0007669"/>
    <property type="project" value="UniProtKB-KW"/>
</dbReference>
<accession>A0AAD7UZ41</accession>
<evidence type="ECO:0000256" key="2">
    <source>
        <dbReference type="ARBA" id="ARBA00007926"/>
    </source>
</evidence>
<dbReference type="Pfam" id="PF18101">
    <property type="entry name" value="Pan3_CK"/>
    <property type="match status" value="1"/>
</dbReference>
<dbReference type="GO" id="GO:0000932">
    <property type="term" value="C:P-body"/>
    <property type="evidence" value="ECO:0007669"/>
    <property type="project" value="TreeGrafter"/>
</dbReference>
<sequence>MQKQPFTHQFILPPQSPSAIPIVAPDAVASTSSQTDTANKPASKPKANVNAKRLCRNVIIHGFCKFEDKGCEFNHEVGIKPSSQPSPESKSTVRIQQPTATSKPANAVSTVTPDSVNAPVFVPTSSSNAITQVTTTTTTAEGNTINPPASSGQNGYPSTNGDASVSGLTNSFSHFTMAGEISGAASPMQPHPPMSSMGSMSMMQPGPVDPYYYMGASMFDQQPLQYHMHARTLPHLANLSTQQRALQSFFTPDQLREELARRNENELVTIPARELGLPQEVDVYHSLYPLEIRNQPGHKSMFFNHPTTAYKAVSTVDGRTYVLYRVEGFRLVNEQAMASVERWRKIRHSNIVSIREAFTTRAFGDPSVIFVYQYHPGAKTLLSMYGMGNRSANGSAPTFIPETTLWSYITQIASAMKKVHKAGLAVRSIEPSKILVTGKNRLRINCSAALDVLHFESGDGTIEEHQQEDFLAFGKLIIELACNIPQSSQNLPRSFELVSHCYSADIKKVVLYLLSKPDSTKNIDHVISLIGSRILHEVNCNQSYTDVLDHELSRQLENGRLLRLLTKMGFINERAEFENDPSWSETGEKYIIKLFRDYVFHQTDDNGQPRLDNAHVVSCLNKLDAGVDEKIMLTSRDDETSVIVSYKEAFLFSVSNLFTMSAELVWALVKNNNSFLVKRPNGVEFTAERGNLTNLNTFKYSGLANNKAVDIAAAPRGVRVTLKKAKQANKPAKSTHSYVIAKSRRASAKSVANLVARSGYRADLRKAALARASAVISSQAPKKAKAVRPAKGIRAEKAAAKQA</sequence>
<evidence type="ECO:0000256" key="10">
    <source>
        <dbReference type="HAMAP-Rule" id="MF_03181"/>
    </source>
</evidence>
<dbReference type="FunFam" id="3.30.390.110:FF:000002">
    <property type="entry name" value="60S ribosomal protein L28"/>
    <property type="match status" value="1"/>
</dbReference>
<keyword evidence="9" id="KW-0687">Ribonucleoprotein</keyword>
<keyword evidence="8 10" id="KW-0175">Coiled coil</keyword>
<comment type="similarity">
    <text evidence="10">Belongs to the protein kinase superfamily. PAN3 family.</text>
</comment>
<evidence type="ECO:0000256" key="11">
    <source>
        <dbReference type="PROSITE-ProRule" id="PRU00723"/>
    </source>
</evidence>
<comment type="caution">
    <text evidence="15">The sequence shown here is derived from an EMBL/GenBank/DDBJ whole genome shotgun (WGS) entry which is preliminary data.</text>
</comment>
<dbReference type="GO" id="GO:0005524">
    <property type="term" value="F:ATP binding"/>
    <property type="evidence" value="ECO:0007669"/>
    <property type="project" value="UniProtKB-UniRule"/>
</dbReference>
<comment type="subcellular location">
    <subcellularLocation>
        <location evidence="1 10">Cytoplasm</location>
    </subcellularLocation>
</comment>
<comment type="similarity">
    <text evidence="2">Belongs to the eukaryotic ribosomal protein eL28 family.</text>
</comment>
<feature type="region of interest" description="Disordered" evidence="12">
    <location>
        <begin position="79"/>
        <end position="111"/>
    </location>
</feature>
<dbReference type="EMBL" id="JARTCD010000047">
    <property type="protein sequence ID" value="KAJ8655604.1"/>
    <property type="molecule type" value="Genomic_DNA"/>
</dbReference>
<evidence type="ECO:0000256" key="4">
    <source>
        <dbReference type="ARBA" id="ARBA00022664"/>
    </source>
</evidence>
<dbReference type="GO" id="GO:0031251">
    <property type="term" value="C:PAN complex"/>
    <property type="evidence" value="ECO:0007669"/>
    <property type="project" value="UniProtKB-UniRule"/>
</dbReference>
<feature type="compositionally biased region" description="Polar residues" evidence="12">
    <location>
        <begin position="140"/>
        <end position="160"/>
    </location>
</feature>
<evidence type="ECO:0000256" key="3">
    <source>
        <dbReference type="ARBA" id="ARBA00022490"/>
    </source>
</evidence>
<dbReference type="InterPro" id="IPR030844">
    <property type="entry name" value="PAN3"/>
</dbReference>
<feature type="compositionally biased region" description="Low complexity" evidence="12">
    <location>
        <begin position="80"/>
        <end position="90"/>
    </location>
</feature>
<dbReference type="GO" id="GO:0006397">
    <property type="term" value="P:mRNA processing"/>
    <property type="evidence" value="ECO:0007669"/>
    <property type="project" value="UniProtKB-KW"/>
</dbReference>
<feature type="region of interest" description="Disordered" evidence="12">
    <location>
        <begin position="136"/>
        <end position="160"/>
    </location>
</feature>
<gene>
    <name evidence="10" type="primary">PAN3</name>
    <name evidence="15" type="ORF">O0I10_008692</name>
</gene>
<dbReference type="GO" id="GO:1990904">
    <property type="term" value="C:ribonucleoprotein complex"/>
    <property type="evidence" value="ECO:0007669"/>
    <property type="project" value="UniProtKB-KW"/>
</dbReference>
<dbReference type="InterPro" id="IPR000719">
    <property type="entry name" value="Prot_kinase_dom"/>
</dbReference>
<keyword evidence="5 10" id="KW-0547">Nucleotide-binding</keyword>
<evidence type="ECO:0000259" key="14">
    <source>
        <dbReference type="PROSITE" id="PS50103"/>
    </source>
</evidence>
<dbReference type="Gene3D" id="3.30.390.110">
    <property type="match status" value="1"/>
</dbReference>
<feature type="domain" description="Protein kinase" evidence="13">
    <location>
        <begin position="269"/>
        <end position="571"/>
    </location>
</feature>
<proteinExistence type="inferred from homology"/>
<feature type="binding site" evidence="10">
    <location>
        <begin position="432"/>
        <end position="433"/>
    </location>
    <ligand>
        <name>ATP</name>
        <dbReference type="ChEBI" id="CHEBI:30616"/>
    </ligand>
</feature>
<evidence type="ECO:0000256" key="9">
    <source>
        <dbReference type="ARBA" id="ARBA00023274"/>
    </source>
</evidence>
<dbReference type="Gene3D" id="1.10.510.10">
    <property type="entry name" value="Transferase(Phosphotransferase) domain 1"/>
    <property type="match status" value="1"/>
</dbReference>
<keyword evidence="7" id="KW-0689">Ribosomal protein</keyword>
<name>A0AAD7UZ41_9FUNG</name>
<comment type="domain">
    <text evidence="10">The pseudokinase domain, the coiled-coil (CC), and C-terminal knob domain (CK) form a structural unit (PKC) that forms an extensive high-affinity interaction surface for PAN2.</text>
</comment>
<feature type="compositionally biased region" description="Basic and acidic residues" evidence="12">
    <location>
        <begin position="793"/>
        <end position="803"/>
    </location>
</feature>
<dbReference type="InterPro" id="IPR000571">
    <property type="entry name" value="Znf_CCCH"/>
</dbReference>
<dbReference type="Gene3D" id="1.10.287.3700">
    <property type="match status" value="1"/>
</dbReference>
<keyword evidence="11" id="KW-0479">Metal-binding</keyword>
<keyword evidence="6 10" id="KW-0067">ATP-binding</keyword>
<keyword evidence="11" id="KW-0862">Zinc</keyword>
<evidence type="ECO:0000256" key="8">
    <source>
        <dbReference type="ARBA" id="ARBA00023054"/>
    </source>
</evidence>
<dbReference type="HAMAP" id="MF_03181">
    <property type="entry name" value="PAN3"/>
    <property type="match status" value="1"/>
</dbReference>
<feature type="domain" description="C3H1-type" evidence="14">
    <location>
        <begin position="50"/>
        <end position="78"/>
    </location>
</feature>
<dbReference type="PROSITE" id="PS50103">
    <property type="entry name" value="ZF_C3H1"/>
    <property type="match status" value="1"/>
</dbReference>
<evidence type="ECO:0000313" key="15">
    <source>
        <dbReference type="EMBL" id="KAJ8655604.1"/>
    </source>
</evidence>
<dbReference type="AlphaFoldDB" id="A0AAD7UZ41"/>
<dbReference type="GO" id="GO:0008143">
    <property type="term" value="F:poly(A) binding"/>
    <property type="evidence" value="ECO:0007669"/>
    <property type="project" value="TreeGrafter"/>
</dbReference>
<dbReference type="PANTHER" id="PTHR12272">
    <property type="entry name" value="DEADENYLATION COMPLEX SUBUNIT PAN3"/>
    <property type="match status" value="1"/>
</dbReference>
<dbReference type="InterPro" id="IPR011009">
    <property type="entry name" value="Kinase-like_dom_sf"/>
</dbReference>
<evidence type="ECO:0000256" key="5">
    <source>
        <dbReference type="ARBA" id="ARBA00022741"/>
    </source>
</evidence>
<keyword evidence="4 10" id="KW-0507">mRNA processing</keyword>
<reference evidence="15 16" key="1">
    <citation type="submission" date="2023-03" db="EMBL/GenBank/DDBJ databases">
        <title>Genome sequence of Lichtheimia ornata CBS 291.66.</title>
        <authorList>
            <person name="Mohabir J.T."/>
            <person name="Shea T.P."/>
            <person name="Kurbessoian T."/>
            <person name="Berby B."/>
            <person name="Fontaine J."/>
            <person name="Livny J."/>
            <person name="Gnirke A."/>
            <person name="Stajich J.E."/>
            <person name="Cuomo C.A."/>
        </authorList>
    </citation>
    <scope>NUCLEOTIDE SEQUENCE [LARGE SCALE GENOMIC DNA]</scope>
    <source>
        <strain evidence="15">CBS 291.66</strain>
    </source>
</reference>
<dbReference type="PROSITE" id="PS50011">
    <property type="entry name" value="PROTEIN_KINASE_DOM"/>
    <property type="match status" value="1"/>
</dbReference>
<evidence type="ECO:0000259" key="13">
    <source>
        <dbReference type="PROSITE" id="PS50011"/>
    </source>
</evidence>
<comment type="domain">
    <text evidence="10">The N-terminal zinc finger binds to poly(A) RNA.</text>
</comment>
<comment type="domain">
    <text evidence="10">Contains a pseudokinase domain. The protein kinase domain is predicted to be catalytically inactive because some of the residues important for catalytic activity are substituted and it lacks the equivalent of the binding site for a peptide substrate. However, it has retained an ATP-binding site and ATP-binding is required for mRNA degradation, stimulating the activity of the PAN2 nuclease in vitro. The nucleotide-binding site is juxtaposed to the RNase active site of PAN2 in the complex and may actually bind nucleosides of a poly(A) RNA rather than ATP, feeding the poly(A)-tail to the active site of the deadenylase and thus increasing the efficiency with which this distributive enzyme degrades oligo(A) RNAs.</text>
</comment>
<dbReference type="GO" id="GO:0000289">
    <property type="term" value="P:nuclear-transcribed mRNA poly(A) tail shortening"/>
    <property type="evidence" value="ECO:0007669"/>
    <property type="project" value="UniProtKB-UniRule"/>
</dbReference>
<dbReference type="Gene3D" id="6.10.250.3160">
    <property type="match status" value="1"/>
</dbReference>
<dbReference type="Pfam" id="PF01778">
    <property type="entry name" value="Ribosomal_L28e"/>
    <property type="match status" value="1"/>
</dbReference>
<dbReference type="GO" id="GO:0004672">
    <property type="term" value="F:protein kinase activity"/>
    <property type="evidence" value="ECO:0007669"/>
    <property type="project" value="InterPro"/>
</dbReference>
<evidence type="ECO:0000256" key="12">
    <source>
        <dbReference type="SAM" id="MobiDB-lite"/>
    </source>
</evidence>
<feature type="region of interest" description="Disordered" evidence="12">
    <location>
        <begin position="780"/>
        <end position="803"/>
    </location>
</feature>
<feature type="compositionally biased region" description="Polar residues" evidence="12">
    <location>
        <begin position="29"/>
        <end position="40"/>
    </location>
</feature>
<keyword evidence="11" id="KW-0863">Zinc-finger</keyword>
<evidence type="ECO:0000256" key="7">
    <source>
        <dbReference type="ARBA" id="ARBA00022980"/>
    </source>
</evidence>
<comment type="caution">
    <text evidence="10">Lacks conserved residue(s) required for the propagation of feature annotation.</text>
</comment>
<comment type="function">
    <text evidence="10">Regulatory subunit of the poly(A)-nuclease (PAN) deadenylation complex, one of two cytoplasmic mRNA deadenylases involved in mRNA turnover. PAN specifically shortens poly(A) tails of RNA and the activity is stimulated by poly(A)-binding protein PAB1. PAN deadenylation is followed by rapid degradation of the shortened mRNA tails by the CCR4-NOT complex. Deadenylated mRNAs are then degraded by two alternative mechanisms, namely exosome-mediated 3'-5' exonucleolytic degradation, or deadenlyation-dependent mRNA decaping and subsequent 5'-3' exonucleolytic degradation by XRN1. May also be involved in post-transcriptional maturation of mRNA poly(A) tails. PAN3 acts as a positive regulator for PAN activity, recruiting the catalytic subunit PAN2 to mRNA via its interaction with RNA and with PAB1.</text>
</comment>
<feature type="zinc finger region" description="C3H1-type" evidence="11">
    <location>
        <begin position="50"/>
        <end position="78"/>
    </location>
</feature>
<dbReference type="SUPFAM" id="SSF56112">
    <property type="entry name" value="Protein kinase-like (PK-like)"/>
    <property type="match status" value="1"/>
</dbReference>
<feature type="region of interest" description="Disordered" evidence="12">
    <location>
        <begin position="28"/>
        <end position="47"/>
    </location>
</feature>